<dbReference type="PRINTS" id="PR00463">
    <property type="entry name" value="EP450I"/>
</dbReference>
<keyword evidence="8 15" id="KW-1133">Transmembrane helix</keyword>
<dbReference type="GO" id="GO:0020037">
    <property type="term" value="F:heme binding"/>
    <property type="evidence" value="ECO:0007669"/>
    <property type="project" value="InterPro"/>
</dbReference>
<dbReference type="Gene3D" id="1.10.630.10">
    <property type="entry name" value="Cytochrome P450"/>
    <property type="match status" value="1"/>
</dbReference>
<dbReference type="PRINTS" id="PR00385">
    <property type="entry name" value="P450"/>
</dbReference>
<feature type="binding site" description="axial binding residue" evidence="13">
    <location>
        <position position="481"/>
    </location>
    <ligand>
        <name>heme</name>
        <dbReference type="ChEBI" id="CHEBI:30413"/>
    </ligand>
    <ligandPart>
        <name>Fe</name>
        <dbReference type="ChEBI" id="CHEBI:18248"/>
    </ligandPart>
</feature>
<evidence type="ECO:0000313" key="16">
    <source>
        <dbReference type="EMBL" id="KAG2561189.1"/>
    </source>
</evidence>
<dbReference type="AlphaFoldDB" id="A0A8T0PKP7"/>
<evidence type="ECO:0000256" key="10">
    <source>
        <dbReference type="ARBA" id="ARBA00023004"/>
    </source>
</evidence>
<evidence type="ECO:0000256" key="9">
    <source>
        <dbReference type="ARBA" id="ARBA00023002"/>
    </source>
</evidence>
<dbReference type="InterPro" id="IPR017972">
    <property type="entry name" value="Cyt_P450_CS"/>
</dbReference>
<dbReference type="SUPFAM" id="SSF48264">
    <property type="entry name" value="Cytochrome P450"/>
    <property type="match status" value="1"/>
</dbReference>
<feature type="transmembrane region" description="Helical" evidence="15">
    <location>
        <begin position="327"/>
        <end position="347"/>
    </location>
</feature>
<dbReference type="GO" id="GO:0004497">
    <property type="term" value="F:monooxygenase activity"/>
    <property type="evidence" value="ECO:0007669"/>
    <property type="project" value="UniProtKB-KW"/>
</dbReference>
<protein>
    <submittedName>
        <fullName evidence="16">Uncharacterized protein</fullName>
    </submittedName>
</protein>
<evidence type="ECO:0000256" key="11">
    <source>
        <dbReference type="ARBA" id="ARBA00023033"/>
    </source>
</evidence>
<evidence type="ECO:0000256" key="5">
    <source>
        <dbReference type="ARBA" id="ARBA00022617"/>
    </source>
</evidence>
<dbReference type="EMBL" id="CM029051">
    <property type="protein sequence ID" value="KAG2561189.1"/>
    <property type="molecule type" value="Genomic_DNA"/>
</dbReference>
<dbReference type="GO" id="GO:0005506">
    <property type="term" value="F:iron ion binding"/>
    <property type="evidence" value="ECO:0007669"/>
    <property type="project" value="InterPro"/>
</dbReference>
<evidence type="ECO:0000256" key="12">
    <source>
        <dbReference type="ARBA" id="ARBA00023136"/>
    </source>
</evidence>
<dbReference type="InterPro" id="IPR036396">
    <property type="entry name" value="Cyt_P450_sf"/>
</dbReference>
<gene>
    <name evidence="16" type="ORF">PVAP13_8KG133400</name>
</gene>
<dbReference type="PROSITE" id="PS00086">
    <property type="entry name" value="CYTOCHROME_P450"/>
    <property type="match status" value="1"/>
</dbReference>
<evidence type="ECO:0000256" key="15">
    <source>
        <dbReference type="SAM" id="Phobius"/>
    </source>
</evidence>
<evidence type="ECO:0000256" key="2">
    <source>
        <dbReference type="ARBA" id="ARBA00004370"/>
    </source>
</evidence>
<evidence type="ECO:0000256" key="7">
    <source>
        <dbReference type="ARBA" id="ARBA00022723"/>
    </source>
</evidence>
<name>A0A8T0PKP7_PANVG</name>
<evidence type="ECO:0000256" key="4">
    <source>
        <dbReference type="ARBA" id="ARBA00010617"/>
    </source>
</evidence>
<feature type="transmembrane region" description="Helical" evidence="15">
    <location>
        <begin position="18"/>
        <end position="36"/>
    </location>
</feature>
<evidence type="ECO:0000313" key="17">
    <source>
        <dbReference type="Proteomes" id="UP000823388"/>
    </source>
</evidence>
<reference evidence="16" key="1">
    <citation type="submission" date="2020-05" db="EMBL/GenBank/DDBJ databases">
        <title>WGS assembly of Panicum virgatum.</title>
        <authorList>
            <person name="Lovell J.T."/>
            <person name="Jenkins J."/>
            <person name="Shu S."/>
            <person name="Juenger T.E."/>
            <person name="Schmutz J."/>
        </authorList>
    </citation>
    <scope>NUCLEOTIDE SEQUENCE</scope>
    <source>
        <strain evidence="16">AP13</strain>
    </source>
</reference>
<keyword evidence="10 13" id="KW-0408">Iron</keyword>
<keyword evidence="11 14" id="KW-0503">Monooxygenase</keyword>
<dbReference type="Pfam" id="PF00067">
    <property type="entry name" value="p450"/>
    <property type="match status" value="1"/>
</dbReference>
<dbReference type="PANTHER" id="PTHR47955">
    <property type="entry name" value="CYTOCHROME P450 FAMILY 71 PROTEIN"/>
    <property type="match status" value="1"/>
</dbReference>
<dbReference type="GO" id="GO:0016705">
    <property type="term" value="F:oxidoreductase activity, acting on paired donors, with incorporation or reduction of molecular oxygen"/>
    <property type="evidence" value="ECO:0007669"/>
    <property type="project" value="InterPro"/>
</dbReference>
<evidence type="ECO:0000256" key="13">
    <source>
        <dbReference type="PIRSR" id="PIRSR602401-1"/>
    </source>
</evidence>
<evidence type="ECO:0000256" key="14">
    <source>
        <dbReference type="RuleBase" id="RU000461"/>
    </source>
</evidence>
<dbReference type="Proteomes" id="UP000823388">
    <property type="component" value="Chromosome 8K"/>
</dbReference>
<evidence type="ECO:0000256" key="3">
    <source>
        <dbReference type="ARBA" id="ARBA00005179"/>
    </source>
</evidence>
<keyword evidence="5 13" id="KW-0349">Heme</keyword>
<dbReference type="PANTHER" id="PTHR47955:SF14">
    <property type="entry name" value="OS01G0543600 PROTEIN"/>
    <property type="match status" value="1"/>
</dbReference>
<keyword evidence="12 15" id="KW-0472">Membrane</keyword>
<proteinExistence type="inferred from homology"/>
<comment type="similarity">
    <text evidence="4 14">Belongs to the cytochrome P450 family.</text>
</comment>
<accession>A0A8T0PKP7</accession>
<comment type="subcellular location">
    <subcellularLocation>
        <location evidence="2">Membrane</location>
    </subcellularLocation>
</comment>
<dbReference type="InterPro" id="IPR001128">
    <property type="entry name" value="Cyt_P450"/>
</dbReference>
<comment type="caution">
    <text evidence="16">The sequence shown here is derived from an EMBL/GenBank/DDBJ whole genome shotgun (WGS) entry which is preliminary data.</text>
</comment>
<evidence type="ECO:0000256" key="8">
    <source>
        <dbReference type="ARBA" id="ARBA00022989"/>
    </source>
</evidence>
<comment type="cofactor">
    <cofactor evidence="1 13">
        <name>heme</name>
        <dbReference type="ChEBI" id="CHEBI:30413"/>
    </cofactor>
</comment>
<comment type="pathway">
    <text evidence="3">Secondary metabolite biosynthesis.</text>
</comment>
<dbReference type="OrthoDB" id="1470350at2759"/>
<dbReference type="InterPro" id="IPR002401">
    <property type="entry name" value="Cyt_P450_E_grp-I"/>
</dbReference>
<evidence type="ECO:0000256" key="6">
    <source>
        <dbReference type="ARBA" id="ARBA00022692"/>
    </source>
</evidence>
<keyword evidence="9 14" id="KW-0560">Oxidoreductase</keyword>
<dbReference type="FunFam" id="1.10.630.10:FF:000055">
    <property type="entry name" value="Cytochrome P450 71A26"/>
    <property type="match status" value="1"/>
</dbReference>
<keyword evidence="17" id="KW-1185">Reference proteome</keyword>
<evidence type="ECO:0000256" key="1">
    <source>
        <dbReference type="ARBA" id="ARBA00001971"/>
    </source>
</evidence>
<dbReference type="GO" id="GO:0016020">
    <property type="term" value="C:membrane"/>
    <property type="evidence" value="ECO:0007669"/>
    <property type="project" value="UniProtKB-SubCell"/>
</dbReference>
<sequence length="539" mass="59883">MAANLAQLLMRELMAPRAWFLLLLPLSLLLVGYPLFSAKRARKRQQETDGNHLPPSPPALPVLGHLHLVGFRFPHVTLRSIAEKHGGDLMLLRLGAMPALIVSSPRAAEAVLRTHDRVFASRPPSLVADVLMHGRNDIGFAPYGEHWRQARKLVTTHLLTVKKVQSFRHARQEEVSAVVACIGEAAAAGAPVDVHELVGSFTNDLACRAVIGKSFRSEDQNRLFQGVVADASALLGGFTVDEFFPFLTCFGILSKVVRAKSDRLRKRWDELLDRLIDDLESKYKPMAVAAVAEAASHVKKDEDDNFINTLLSVRQEYGYTRGQMKAILLDVFFGMGTAASVLDYTVIQLLQNPRVMTKLQAEVRSCVLQQGQGEETVSEDDLNRMPYLRAVINESLRLHPATPLLTPHFSMATCVIDGLVVPAEVRVLVNLWAIGRDARFWGEDAEEFVPERFLDGGGAAHVSYWGNDFQFLPFGAGRRQCPGINFGMAQVEVMLANLVHRFDWELPPGKVARDIDMSEDLGLVVKRKHKLLLLPKLCV</sequence>
<keyword evidence="6 15" id="KW-0812">Transmembrane</keyword>
<keyword evidence="7 13" id="KW-0479">Metal-binding</keyword>
<organism evidence="16 17">
    <name type="scientific">Panicum virgatum</name>
    <name type="common">Blackwell switchgrass</name>
    <dbReference type="NCBI Taxonomy" id="38727"/>
    <lineage>
        <taxon>Eukaryota</taxon>
        <taxon>Viridiplantae</taxon>
        <taxon>Streptophyta</taxon>
        <taxon>Embryophyta</taxon>
        <taxon>Tracheophyta</taxon>
        <taxon>Spermatophyta</taxon>
        <taxon>Magnoliopsida</taxon>
        <taxon>Liliopsida</taxon>
        <taxon>Poales</taxon>
        <taxon>Poaceae</taxon>
        <taxon>PACMAD clade</taxon>
        <taxon>Panicoideae</taxon>
        <taxon>Panicodae</taxon>
        <taxon>Paniceae</taxon>
        <taxon>Panicinae</taxon>
        <taxon>Panicum</taxon>
        <taxon>Panicum sect. Hiantes</taxon>
    </lineage>
</organism>
<dbReference type="CDD" id="cd11072">
    <property type="entry name" value="CYP71-like"/>
    <property type="match status" value="1"/>
</dbReference>